<dbReference type="Proteomes" id="UP000239997">
    <property type="component" value="Unassembled WGS sequence"/>
</dbReference>
<keyword evidence="2 4" id="KW-0547">Nucleotide-binding</keyword>
<keyword evidence="6" id="KW-0436">Ligase</keyword>
<dbReference type="GO" id="GO:0046872">
    <property type="term" value="F:metal ion binding"/>
    <property type="evidence" value="ECO:0007669"/>
    <property type="project" value="UniProtKB-KW"/>
</dbReference>
<feature type="binding site" evidence="4">
    <location>
        <begin position="3"/>
        <end position="7"/>
    </location>
    <ligand>
        <name>ATP</name>
        <dbReference type="ChEBI" id="CHEBI:30616"/>
    </ligand>
</feature>
<dbReference type="GO" id="GO:0005524">
    <property type="term" value="F:ATP binding"/>
    <property type="evidence" value="ECO:0007669"/>
    <property type="project" value="UniProtKB-KW"/>
</dbReference>
<sequence>MEKQALRNKYKQLRLDLSPQKVEDYSLQIANRLLTMDIWDFKMYHLFLSIEKHKEVQTDFILHALQGKDKNVILSKSNFLDYSMSHYLLTDDTRILINKWGIPEPDGNGIAIDEKQLDVVFVPLLVCDSMGNRVGYGKGFYDRFLEKCRPTVLKIGLSFVKPLNYQIETYPNDIPLDVLVCPDEIYDFRQ</sequence>
<dbReference type="Pfam" id="PF01812">
    <property type="entry name" value="5-FTHF_cyc-lig"/>
    <property type="match status" value="1"/>
</dbReference>
<dbReference type="SUPFAM" id="SSF100950">
    <property type="entry name" value="NagB/RpiA/CoA transferase-like"/>
    <property type="match status" value="1"/>
</dbReference>
<dbReference type="GO" id="GO:0030272">
    <property type="term" value="F:5-formyltetrahydrofolate cyclo-ligase activity"/>
    <property type="evidence" value="ECO:0007669"/>
    <property type="project" value="UniProtKB-EC"/>
</dbReference>
<evidence type="ECO:0000256" key="1">
    <source>
        <dbReference type="ARBA" id="ARBA00010638"/>
    </source>
</evidence>
<reference evidence="7 9" key="2">
    <citation type="submission" date="2018-03" db="EMBL/GenBank/DDBJ databases">
        <title>Genomic Encyclopedia of Archaeal and Bacterial Type Strains, Phase II (KMG-II): from individual species to whole genera.</title>
        <authorList>
            <person name="Goeker M."/>
        </authorList>
    </citation>
    <scope>NUCLEOTIDE SEQUENCE [LARGE SCALE GENOMIC DNA]</scope>
    <source>
        <strain evidence="7 9">DSM 22727</strain>
    </source>
</reference>
<comment type="catalytic activity">
    <reaction evidence="5">
        <text>(6S)-5-formyl-5,6,7,8-tetrahydrofolate + ATP = (6R)-5,10-methenyltetrahydrofolate + ADP + phosphate</text>
        <dbReference type="Rhea" id="RHEA:10488"/>
        <dbReference type="ChEBI" id="CHEBI:30616"/>
        <dbReference type="ChEBI" id="CHEBI:43474"/>
        <dbReference type="ChEBI" id="CHEBI:57455"/>
        <dbReference type="ChEBI" id="CHEBI:57457"/>
        <dbReference type="ChEBI" id="CHEBI:456216"/>
        <dbReference type="EC" id="6.3.3.2"/>
    </reaction>
</comment>
<dbReference type="InterPro" id="IPR002698">
    <property type="entry name" value="FTHF_cligase"/>
</dbReference>
<protein>
    <recommendedName>
        <fullName evidence="5">5-formyltetrahydrofolate cyclo-ligase</fullName>
        <ecNumber evidence="5">6.3.3.2</ecNumber>
    </recommendedName>
</protein>
<name>A0A084JTA4_NONUL</name>
<dbReference type="InterPro" id="IPR024185">
    <property type="entry name" value="FTHF_cligase-like_sf"/>
</dbReference>
<reference evidence="6 8" key="1">
    <citation type="submission" date="2014-07" db="EMBL/GenBank/DDBJ databases">
        <title>Draft genome sequence of Nonlabens ulvanivorans, an ulvan degrading bacterium.</title>
        <authorList>
            <person name="Kopel M."/>
            <person name="Helbert W."/>
            <person name="Henrissat B."/>
            <person name="Doniger T."/>
            <person name="Banin E."/>
        </authorList>
    </citation>
    <scope>NUCLEOTIDE SEQUENCE [LARGE SCALE GENOMIC DNA]</scope>
    <source>
        <strain evidence="6 8">PLR</strain>
    </source>
</reference>
<keyword evidence="5" id="KW-0460">Magnesium</keyword>
<dbReference type="PANTHER" id="PTHR23407:SF1">
    <property type="entry name" value="5-FORMYLTETRAHYDROFOLATE CYCLO-LIGASE"/>
    <property type="match status" value="1"/>
</dbReference>
<keyword evidence="3 4" id="KW-0067">ATP-binding</keyword>
<feature type="binding site" evidence="4">
    <location>
        <position position="50"/>
    </location>
    <ligand>
        <name>substrate</name>
    </ligand>
</feature>
<dbReference type="EMBL" id="PVNA01000001">
    <property type="protein sequence ID" value="PRX15017.1"/>
    <property type="molecule type" value="Genomic_DNA"/>
</dbReference>
<gene>
    <name evidence="6" type="ORF">IL45_08520</name>
    <name evidence="7" type="ORF">LY02_00229</name>
</gene>
<organism evidence="6 8">
    <name type="scientific">Nonlabens ulvanivorans</name>
    <name type="common">Persicivirga ulvanivorans</name>
    <dbReference type="NCBI Taxonomy" id="906888"/>
    <lineage>
        <taxon>Bacteria</taxon>
        <taxon>Pseudomonadati</taxon>
        <taxon>Bacteroidota</taxon>
        <taxon>Flavobacteriia</taxon>
        <taxon>Flavobacteriales</taxon>
        <taxon>Flavobacteriaceae</taxon>
        <taxon>Nonlabens</taxon>
    </lineage>
</organism>
<dbReference type="Gene3D" id="3.40.50.10420">
    <property type="entry name" value="NagB/RpiA/CoA transferase-like"/>
    <property type="match status" value="1"/>
</dbReference>
<comment type="caution">
    <text evidence="6">The sequence shown here is derived from an EMBL/GenBank/DDBJ whole genome shotgun (WGS) entry which is preliminary data.</text>
</comment>
<evidence type="ECO:0000313" key="6">
    <source>
        <dbReference type="EMBL" id="KEZ92188.1"/>
    </source>
</evidence>
<dbReference type="NCBIfam" id="TIGR02727">
    <property type="entry name" value="MTHFS_bact"/>
    <property type="match status" value="1"/>
</dbReference>
<comment type="cofactor">
    <cofactor evidence="5">
        <name>Mg(2+)</name>
        <dbReference type="ChEBI" id="CHEBI:18420"/>
    </cofactor>
</comment>
<evidence type="ECO:0000256" key="4">
    <source>
        <dbReference type="PIRSR" id="PIRSR006806-1"/>
    </source>
</evidence>
<keyword evidence="5" id="KW-0479">Metal-binding</keyword>
<evidence type="ECO:0000256" key="3">
    <source>
        <dbReference type="ARBA" id="ARBA00022840"/>
    </source>
</evidence>
<dbReference type="Proteomes" id="UP000028531">
    <property type="component" value="Unassembled WGS sequence"/>
</dbReference>
<proteinExistence type="inferred from homology"/>
<evidence type="ECO:0000313" key="7">
    <source>
        <dbReference type="EMBL" id="PRX15017.1"/>
    </source>
</evidence>
<dbReference type="InterPro" id="IPR037171">
    <property type="entry name" value="NagB/RpiA_transferase-like"/>
</dbReference>
<dbReference type="EMBL" id="JPJI01000032">
    <property type="protein sequence ID" value="KEZ92188.1"/>
    <property type="molecule type" value="Genomic_DNA"/>
</dbReference>
<evidence type="ECO:0000313" key="8">
    <source>
        <dbReference type="Proteomes" id="UP000028531"/>
    </source>
</evidence>
<dbReference type="GO" id="GO:0009396">
    <property type="term" value="P:folic acid-containing compound biosynthetic process"/>
    <property type="evidence" value="ECO:0007669"/>
    <property type="project" value="TreeGrafter"/>
</dbReference>
<dbReference type="AlphaFoldDB" id="A0A084JTA4"/>
<feature type="binding site" evidence="4">
    <location>
        <position position="55"/>
    </location>
    <ligand>
        <name>substrate</name>
    </ligand>
</feature>
<dbReference type="OrthoDB" id="9801938at2"/>
<dbReference type="PANTHER" id="PTHR23407">
    <property type="entry name" value="ATPASE INHIBITOR/5-FORMYLTETRAHYDROFOLATE CYCLO-LIGASE"/>
    <property type="match status" value="1"/>
</dbReference>
<dbReference type="GO" id="GO:0035999">
    <property type="term" value="P:tetrahydrofolate interconversion"/>
    <property type="evidence" value="ECO:0007669"/>
    <property type="project" value="TreeGrafter"/>
</dbReference>
<feature type="binding site" evidence="4">
    <location>
        <begin position="133"/>
        <end position="141"/>
    </location>
    <ligand>
        <name>ATP</name>
        <dbReference type="ChEBI" id="CHEBI:30616"/>
    </ligand>
</feature>
<evidence type="ECO:0000313" key="9">
    <source>
        <dbReference type="Proteomes" id="UP000239997"/>
    </source>
</evidence>
<dbReference type="EC" id="6.3.3.2" evidence="5"/>
<evidence type="ECO:0000256" key="2">
    <source>
        <dbReference type="ARBA" id="ARBA00022741"/>
    </source>
</evidence>
<keyword evidence="9" id="KW-1185">Reference proteome</keyword>
<accession>A0A084JTA4</accession>
<dbReference type="PIRSF" id="PIRSF006806">
    <property type="entry name" value="FTHF_cligase"/>
    <property type="match status" value="1"/>
</dbReference>
<dbReference type="RefSeq" id="WP_036582714.1">
    <property type="nucleotide sequence ID" value="NZ_JPJI01000032.1"/>
</dbReference>
<evidence type="ECO:0000256" key="5">
    <source>
        <dbReference type="RuleBase" id="RU361279"/>
    </source>
</evidence>
<comment type="similarity">
    <text evidence="1 5">Belongs to the 5-formyltetrahydrofolate cyclo-ligase family.</text>
</comment>